<dbReference type="AlphaFoldDB" id="A0A6H1TX12"/>
<evidence type="ECO:0000313" key="2">
    <source>
        <dbReference type="Proteomes" id="UP000500857"/>
    </source>
</evidence>
<name>A0A6H1TX12_9CYAN</name>
<protein>
    <submittedName>
        <fullName evidence="1">Uncharacterized protein</fullName>
    </submittedName>
</protein>
<dbReference type="KEGG" id="oxy:HCG48_11700"/>
<reference evidence="1 2" key="1">
    <citation type="submission" date="2020-04" db="EMBL/GenBank/DDBJ databases">
        <authorList>
            <person name="Basu S."/>
            <person name="Maruthanayagam V."/>
            <person name="Chakraborty S."/>
            <person name="Pramanik A."/>
            <person name="Mukherjee J."/>
            <person name="Brink B."/>
        </authorList>
    </citation>
    <scope>NUCLEOTIDE SEQUENCE [LARGE SCALE GENOMIC DNA]</scope>
    <source>
        <strain evidence="1 2">AP17</strain>
    </source>
</reference>
<keyword evidence="2" id="KW-1185">Reference proteome</keyword>
<sequence length="75" mass="8395">MALEIAQPKCFDLLRRSPLDEAIAQLPSDLLDDESVVKYQRTHLPHGAWHSNQGVAGQVTGRNRFPLSEEDESPI</sequence>
<proteinExistence type="predicted"/>
<organism evidence="1 2">
    <name type="scientific">Oxynema aestuarii AP17</name>
    <dbReference type="NCBI Taxonomy" id="2064643"/>
    <lineage>
        <taxon>Bacteria</taxon>
        <taxon>Bacillati</taxon>
        <taxon>Cyanobacteriota</taxon>
        <taxon>Cyanophyceae</taxon>
        <taxon>Oscillatoriophycideae</taxon>
        <taxon>Oscillatoriales</taxon>
        <taxon>Oscillatoriaceae</taxon>
        <taxon>Oxynema</taxon>
        <taxon>Oxynema aestuarii</taxon>
    </lineage>
</organism>
<dbReference type="EMBL" id="CP051167">
    <property type="protein sequence ID" value="QIZ71158.1"/>
    <property type="molecule type" value="Genomic_DNA"/>
</dbReference>
<dbReference type="RefSeq" id="WP_168569313.1">
    <property type="nucleotide sequence ID" value="NZ_CP051167.1"/>
</dbReference>
<evidence type="ECO:0000313" key="1">
    <source>
        <dbReference type="EMBL" id="QIZ71158.1"/>
    </source>
</evidence>
<gene>
    <name evidence="1" type="ORF">HCG48_11700</name>
</gene>
<accession>A0A6H1TX12</accession>
<dbReference type="Proteomes" id="UP000500857">
    <property type="component" value="Chromosome"/>
</dbReference>